<dbReference type="AlphaFoldDB" id="A0A9W6M0J3"/>
<dbReference type="EMBL" id="BSEN01000012">
    <property type="protein sequence ID" value="GLJ76980.1"/>
    <property type="molecule type" value="Genomic_DNA"/>
</dbReference>
<dbReference type="InterPro" id="IPR001444">
    <property type="entry name" value="Flag_bb_rod_N"/>
</dbReference>
<protein>
    <recommendedName>
        <fullName evidence="1">Flagellar basal body rod protein N-terminal domain-containing protein</fullName>
    </recommendedName>
</protein>
<evidence type="ECO:0000313" key="2">
    <source>
        <dbReference type="EMBL" id="GLJ76980.1"/>
    </source>
</evidence>
<evidence type="ECO:0000313" key="3">
    <source>
        <dbReference type="Proteomes" id="UP001142372"/>
    </source>
</evidence>
<dbReference type="Pfam" id="PF00460">
    <property type="entry name" value="Flg_bb_rod"/>
    <property type="match status" value="1"/>
</dbReference>
<sequence length="167" mass="17648">MSFSAPSSGRREAVFRNLLTHTLALPIALSEHGSLDELAMDRPSTTDDYRWGVPVLESVTSAALASALDGLAARQRAIANNIANVNTPGYTAERVSFEDALAQSVANGDGHVSASTARSLEPTRLDGNNVNLDTETLSNVDTVLRFQFASQAAGGQFTAIRAALRTS</sequence>
<comment type="caution">
    <text evidence="2">The sequence shown here is derived from an EMBL/GenBank/DDBJ whole genome shotgun (WGS) entry which is preliminary data.</text>
</comment>
<gene>
    <name evidence="2" type="ORF">GCM10017584_25540</name>
</gene>
<keyword evidence="3" id="KW-1185">Reference proteome</keyword>
<dbReference type="InterPro" id="IPR019776">
    <property type="entry name" value="Flagellar_basal_body_rod_CS"/>
</dbReference>
<name>A0A9W6M0J3_9MICO</name>
<organism evidence="2 3">
    <name type="scientific">Leifsonia poae</name>
    <dbReference type="NCBI Taxonomy" id="110933"/>
    <lineage>
        <taxon>Bacteria</taxon>
        <taxon>Bacillati</taxon>
        <taxon>Actinomycetota</taxon>
        <taxon>Actinomycetes</taxon>
        <taxon>Micrococcales</taxon>
        <taxon>Microbacteriaceae</taxon>
        <taxon>Leifsonia</taxon>
    </lineage>
</organism>
<dbReference type="PROSITE" id="PS00588">
    <property type="entry name" value="FLAGELLA_BB_ROD"/>
    <property type="match status" value="1"/>
</dbReference>
<feature type="domain" description="Flagellar basal body rod protein N-terminal" evidence="1">
    <location>
        <begin position="65"/>
        <end position="91"/>
    </location>
</feature>
<reference evidence="2" key="1">
    <citation type="journal article" date="2014" name="Int. J. Syst. Evol. Microbiol.">
        <title>Complete genome sequence of Corynebacterium casei LMG S-19264T (=DSM 44701T), isolated from a smear-ripened cheese.</title>
        <authorList>
            <consortium name="US DOE Joint Genome Institute (JGI-PGF)"/>
            <person name="Walter F."/>
            <person name="Albersmeier A."/>
            <person name="Kalinowski J."/>
            <person name="Ruckert C."/>
        </authorList>
    </citation>
    <scope>NUCLEOTIDE SEQUENCE</scope>
    <source>
        <strain evidence="2">VKM Ac-1401</strain>
    </source>
</reference>
<dbReference type="Proteomes" id="UP001142372">
    <property type="component" value="Unassembled WGS sequence"/>
</dbReference>
<evidence type="ECO:0000259" key="1">
    <source>
        <dbReference type="Pfam" id="PF00460"/>
    </source>
</evidence>
<accession>A0A9W6M0J3</accession>
<reference evidence="2" key="2">
    <citation type="submission" date="2023-01" db="EMBL/GenBank/DDBJ databases">
        <authorList>
            <person name="Sun Q."/>
            <person name="Evtushenko L."/>
        </authorList>
    </citation>
    <scope>NUCLEOTIDE SEQUENCE</scope>
    <source>
        <strain evidence="2">VKM Ac-1401</strain>
    </source>
</reference>
<proteinExistence type="predicted"/>